<reference evidence="5 6" key="1">
    <citation type="submission" date="2019-02" db="EMBL/GenBank/DDBJ databases">
        <title>Deep-cultivation of Planctomycetes and their phenomic and genomic characterization uncovers novel biology.</title>
        <authorList>
            <person name="Wiegand S."/>
            <person name="Jogler M."/>
            <person name="Boedeker C."/>
            <person name="Pinto D."/>
            <person name="Vollmers J."/>
            <person name="Rivas-Marin E."/>
            <person name="Kohn T."/>
            <person name="Peeters S.H."/>
            <person name="Heuer A."/>
            <person name="Rast P."/>
            <person name="Oberbeckmann S."/>
            <person name="Bunk B."/>
            <person name="Jeske O."/>
            <person name="Meyerdierks A."/>
            <person name="Storesund J.E."/>
            <person name="Kallscheuer N."/>
            <person name="Luecker S."/>
            <person name="Lage O.M."/>
            <person name="Pohl T."/>
            <person name="Merkel B.J."/>
            <person name="Hornburger P."/>
            <person name="Mueller R.-W."/>
            <person name="Bruemmer F."/>
            <person name="Labrenz M."/>
            <person name="Spormann A.M."/>
            <person name="Op den Camp H."/>
            <person name="Overmann J."/>
            <person name="Amann R."/>
            <person name="Jetten M.S.M."/>
            <person name="Mascher T."/>
            <person name="Medema M.H."/>
            <person name="Devos D.P."/>
            <person name="Kaster A.-K."/>
            <person name="Ovreas L."/>
            <person name="Rohde M."/>
            <person name="Galperin M.Y."/>
            <person name="Jogler C."/>
        </authorList>
    </citation>
    <scope>NUCLEOTIDE SEQUENCE [LARGE SCALE GENOMIC DNA]</scope>
    <source>
        <strain evidence="5 6">Mal52</strain>
    </source>
</reference>
<feature type="binding site" evidence="1">
    <location>
        <position position="116"/>
    </location>
    <ligand>
        <name>Zn(2+)</name>
        <dbReference type="ChEBI" id="CHEBI:29105"/>
    </ligand>
</feature>
<dbReference type="GO" id="GO:0016020">
    <property type="term" value="C:membrane"/>
    <property type="evidence" value="ECO:0007669"/>
    <property type="project" value="GOC"/>
</dbReference>
<keyword evidence="2" id="KW-0443">Lipid metabolism</keyword>
<evidence type="ECO:0000313" key="5">
    <source>
        <dbReference type="EMBL" id="QDU46762.1"/>
    </source>
</evidence>
<comment type="similarity">
    <text evidence="2">Belongs to the neutral ceramidase family.</text>
</comment>
<protein>
    <recommendedName>
        <fullName evidence="2">Neutral ceramidase</fullName>
        <ecNumber evidence="2">3.5.1.23</ecNumber>
    </recommendedName>
</protein>
<keyword evidence="2" id="KW-0378">Hydrolase</keyword>
<dbReference type="AlphaFoldDB" id="A0A517ZW87"/>
<feature type="chain" id="PRO_5022126340" description="Neutral ceramidase" evidence="3">
    <location>
        <begin position="25"/>
        <end position="436"/>
    </location>
</feature>
<dbReference type="InterPro" id="IPR006823">
    <property type="entry name" value="Ceramidase_alk"/>
</dbReference>
<feature type="binding site" evidence="1">
    <location>
        <position position="215"/>
    </location>
    <ligand>
        <name>Zn(2+)</name>
        <dbReference type="ChEBI" id="CHEBI:29105"/>
    </ligand>
</feature>
<comment type="catalytic activity">
    <reaction evidence="2">
        <text>an N-acylsphing-4-enine + H2O = sphing-4-enine + a fatty acid</text>
        <dbReference type="Rhea" id="RHEA:20856"/>
        <dbReference type="ChEBI" id="CHEBI:15377"/>
        <dbReference type="ChEBI" id="CHEBI:28868"/>
        <dbReference type="ChEBI" id="CHEBI:52639"/>
        <dbReference type="ChEBI" id="CHEBI:57756"/>
        <dbReference type="EC" id="3.5.1.23"/>
    </reaction>
</comment>
<dbReference type="GO" id="GO:0046512">
    <property type="term" value="P:sphingosine biosynthetic process"/>
    <property type="evidence" value="ECO:0007669"/>
    <property type="project" value="TreeGrafter"/>
</dbReference>
<accession>A0A517ZW87</accession>
<keyword evidence="3" id="KW-0732">Signal</keyword>
<evidence type="ECO:0000259" key="4">
    <source>
        <dbReference type="Pfam" id="PF04734"/>
    </source>
</evidence>
<organism evidence="5 6">
    <name type="scientific">Symmachiella dynata</name>
    <dbReference type="NCBI Taxonomy" id="2527995"/>
    <lineage>
        <taxon>Bacteria</taxon>
        <taxon>Pseudomonadati</taxon>
        <taxon>Planctomycetota</taxon>
        <taxon>Planctomycetia</taxon>
        <taxon>Planctomycetales</taxon>
        <taxon>Planctomycetaceae</taxon>
        <taxon>Symmachiella</taxon>
    </lineage>
</organism>
<dbReference type="RefSeq" id="WP_145379257.1">
    <property type="nucleotide sequence ID" value="NZ_CP036276.1"/>
</dbReference>
<evidence type="ECO:0000256" key="3">
    <source>
        <dbReference type="SAM" id="SignalP"/>
    </source>
</evidence>
<dbReference type="GO" id="GO:0042759">
    <property type="term" value="P:long-chain fatty acid biosynthetic process"/>
    <property type="evidence" value="ECO:0007669"/>
    <property type="project" value="TreeGrafter"/>
</dbReference>
<dbReference type="Proteomes" id="UP000319383">
    <property type="component" value="Chromosome"/>
</dbReference>
<dbReference type="GO" id="GO:0005576">
    <property type="term" value="C:extracellular region"/>
    <property type="evidence" value="ECO:0007669"/>
    <property type="project" value="TreeGrafter"/>
</dbReference>
<keyword evidence="1" id="KW-0862">Zinc</keyword>
<name>A0A517ZW87_9PLAN</name>
<dbReference type="InterPro" id="IPR031329">
    <property type="entry name" value="NEUT/ALK_ceramidase_N"/>
</dbReference>
<dbReference type="EC" id="3.5.1.23" evidence="2"/>
<dbReference type="EMBL" id="CP036276">
    <property type="protein sequence ID" value="QDU46762.1"/>
    <property type="molecule type" value="Genomic_DNA"/>
</dbReference>
<feature type="domain" description="Neutral/alkaline non-lysosomal ceramidase N-terminal" evidence="4">
    <location>
        <begin position="342"/>
        <end position="418"/>
    </location>
</feature>
<sequence precursor="true">MMRNICLLIATSAMLLMSSAVVHAAELHAGVARVDLTPPLAMKAPLGGYGERLNRPATGVHDRIFAKALVVSDGRKKFAIVTADMLGFPPPFKQAVLDQLNDPSWTHERLMLLPSHSHTSIEMNAINPLNVYQIPQIGIHNPELFEFTVANFARAIQAAEAKLVPVTIGTTSTRTQGFNRNRREQRGKIDPELTLTRIDQTDGRALAVLVNFTAHPTFMSGEDMWFSAGWPGHLQRTLESLIRQDVTVMYYNGAEGDQSPIARSGSGESHWERAEAYGRDLAVIAFRQWRTINPRPNVIFQTVRQTITLPQRSWHPNFKETGGKEYGLTEEVLKEMLPKMFPTTSASVAVRLGDLVIVGVPGELAVGLGLEIKKDTELITGAKHPVIGGLADEWVSYILSAEEYDRGGYEASVSFYGRDLGRQVVEAALQGVRRLQ</sequence>
<dbReference type="GO" id="GO:0046872">
    <property type="term" value="F:metal ion binding"/>
    <property type="evidence" value="ECO:0007669"/>
    <property type="project" value="UniProtKB-KW"/>
</dbReference>
<evidence type="ECO:0000256" key="1">
    <source>
        <dbReference type="PIRSR" id="PIRSR606823-2"/>
    </source>
</evidence>
<evidence type="ECO:0000256" key="2">
    <source>
        <dbReference type="RuleBase" id="RU366019"/>
    </source>
</evidence>
<keyword evidence="2" id="KW-0746">Sphingolipid metabolism</keyword>
<dbReference type="GO" id="GO:0017040">
    <property type="term" value="F:N-acylsphingosine amidohydrolase activity"/>
    <property type="evidence" value="ECO:0007669"/>
    <property type="project" value="UniProtKB-UniRule"/>
</dbReference>
<comment type="cofactor">
    <cofactor evidence="1">
        <name>Zn(2+)</name>
        <dbReference type="ChEBI" id="CHEBI:29105"/>
    </cofactor>
    <text evidence="1">Binds 1 zinc ion per subunit.</text>
</comment>
<keyword evidence="1" id="KW-0479">Metal-binding</keyword>
<feature type="domain" description="Neutral/alkaline non-lysosomal ceramidase N-terminal" evidence="4">
    <location>
        <begin position="29"/>
        <end position="245"/>
    </location>
</feature>
<gene>
    <name evidence="5" type="ORF">Mal52_52840</name>
</gene>
<keyword evidence="6" id="KW-1185">Reference proteome</keyword>
<dbReference type="PANTHER" id="PTHR12670:SF1">
    <property type="entry name" value="NEUTRAL CERAMIDASE"/>
    <property type="match status" value="1"/>
</dbReference>
<dbReference type="KEGG" id="sdyn:Mal52_52840"/>
<dbReference type="GO" id="GO:0046514">
    <property type="term" value="P:ceramide catabolic process"/>
    <property type="evidence" value="ECO:0007669"/>
    <property type="project" value="InterPro"/>
</dbReference>
<dbReference type="PANTHER" id="PTHR12670">
    <property type="entry name" value="CERAMIDASE"/>
    <property type="match status" value="1"/>
</dbReference>
<evidence type="ECO:0000313" key="6">
    <source>
        <dbReference type="Proteomes" id="UP000319383"/>
    </source>
</evidence>
<feature type="signal peptide" evidence="3">
    <location>
        <begin position="1"/>
        <end position="24"/>
    </location>
</feature>
<proteinExistence type="inferred from homology"/>
<dbReference type="Pfam" id="PF04734">
    <property type="entry name" value="Ceramidase_alk"/>
    <property type="match status" value="2"/>
</dbReference>